<dbReference type="Proteomes" id="UP000292346">
    <property type="component" value="Unassembled WGS sequence"/>
</dbReference>
<protein>
    <submittedName>
        <fullName evidence="2">Uncharacterized protein</fullName>
    </submittedName>
</protein>
<dbReference type="EMBL" id="SJJZ01000003">
    <property type="protein sequence ID" value="TCC04947.1"/>
    <property type="molecule type" value="Genomic_DNA"/>
</dbReference>
<evidence type="ECO:0000256" key="1">
    <source>
        <dbReference type="SAM" id="Phobius"/>
    </source>
</evidence>
<evidence type="ECO:0000313" key="2">
    <source>
        <dbReference type="EMBL" id="TCC04947.1"/>
    </source>
</evidence>
<keyword evidence="1" id="KW-0472">Membrane</keyword>
<organism evidence="2 3">
    <name type="scientific">Kribbella soli</name>
    <dbReference type="NCBI Taxonomy" id="1124743"/>
    <lineage>
        <taxon>Bacteria</taxon>
        <taxon>Bacillati</taxon>
        <taxon>Actinomycetota</taxon>
        <taxon>Actinomycetes</taxon>
        <taxon>Propionibacteriales</taxon>
        <taxon>Kribbellaceae</taxon>
        <taxon>Kribbella</taxon>
    </lineage>
</organism>
<proteinExistence type="predicted"/>
<comment type="caution">
    <text evidence="2">The sequence shown here is derived from an EMBL/GenBank/DDBJ whole genome shotgun (WGS) entry which is preliminary data.</text>
</comment>
<evidence type="ECO:0000313" key="3">
    <source>
        <dbReference type="Proteomes" id="UP000292346"/>
    </source>
</evidence>
<feature type="transmembrane region" description="Helical" evidence="1">
    <location>
        <begin position="40"/>
        <end position="61"/>
    </location>
</feature>
<accession>A0A4R0H329</accession>
<dbReference type="OrthoDB" id="3820364at2"/>
<name>A0A4R0H329_9ACTN</name>
<keyword evidence="1" id="KW-0812">Transmembrane</keyword>
<reference evidence="2 3" key="1">
    <citation type="submission" date="2019-02" db="EMBL/GenBank/DDBJ databases">
        <title>Kribbella capetownensis sp. nov. and Kribbella speibonae sp. nov., isolated from soil.</title>
        <authorList>
            <person name="Curtis S.M."/>
            <person name="Norton I."/>
            <person name="Everest G.J."/>
            <person name="Meyers P.R."/>
        </authorList>
    </citation>
    <scope>NUCLEOTIDE SEQUENCE [LARGE SCALE GENOMIC DNA]</scope>
    <source>
        <strain evidence="2 3">KCTC 29219</strain>
    </source>
</reference>
<dbReference type="AlphaFoldDB" id="A0A4R0H329"/>
<keyword evidence="1" id="KW-1133">Transmembrane helix</keyword>
<sequence>MRVEGRRRTVSLVLFAVALGLLGAGGFVQFRDTSGFGSSYWIFPLGLLSVVPAVAAVVVAWPERGSAAGGGCCAPRRTWSAPSWCRSSSR</sequence>
<gene>
    <name evidence="2" type="ORF">E0H45_22965</name>
</gene>
<keyword evidence="3" id="KW-1185">Reference proteome</keyword>